<comment type="caution">
    <text evidence="2">The sequence shown here is derived from an EMBL/GenBank/DDBJ whole genome shotgun (WGS) entry which is preliminary data.</text>
</comment>
<feature type="region of interest" description="Disordered" evidence="1">
    <location>
        <begin position="1"/>
        <end position="24"/>
    </location>
</feature>
<dbReference type="RefSeq" id="XP_029242262.1">
    <property type="nucleotide sequence ID" value="XM_029377859.1"/>
</dbReference>
<reference evidence="2 3" key="1">
    <citation type="journal article" date="2018" name="BMC Genomics">
        <title>Genomic comparison of Trypanosoma conorhini and Trypanosoma rangeli to Trypanosoma cruzi strains of high and low virulence.</title>
        <authorList>
            <person name="Bradwell K.R."/>
            <person name="Koparde V.N."/>
            <person name="Matveyev A.V."/>
            <person name="Serrano M.G."/>
            <person name="Alves J.M."/>
            <person name="Parikh H."/>
            <person name="Huang B."/>
            <person name="Lee V."/>
            <person name="Espinosa-Alvarez O."/>
            <person name="Ortiz P.A."/>
            <person name="Costa-Martins A.G."/>
            <person name="Teixeira M.M."/>
            <person name="Buck G.A."/>
        </authorList>
    </citation>
    <scope>NUCLEOTIDE SEQUENCE [LARGE SCALE GENOMIC DNA]</scope>
    <source>
        <strain evidence="2 3">AM80</strain>
    </source>
</reference>
<dbReference type="OrthoDB" id="251281at2759"/>
<evidence type="ECO:0000313" key="2">
    <source>
        <dbReference type="EMBL" id="RNF11599.1"/>
    </source>
</evidence>
<proteinExistence type="predicted"/>
<dbReference type="AlphaFoldDB" id="A0A3R7NTV6"/>
<dbReference type="GeneID" id="40324724"/>
<evidence type="ECO:0000313" key="3">
    <source>
        <dbReference type="Proteomes" id="UP000283634"/>
    </source>
</evidence>
<gene>
    <name evidence="2" type="ORF">TraAM80_00791</name>
</gene>
<dbReference type="EMBL" id="MKGL01000015">
    <property type="protein sequence ID" value="RNF11599.1"/>
    <property type="molecule type" value="Genomic_DNA"/>
</dbReference>
<dbReference type="Proteomes" id="UP000283634">
    <property type="component" value="Unassembled WGS sequence"/>
</dbReference>
<accession>A0A3R7NTV6</accession>
<dbReference type="OMA" id="ESSQWHR"/>
<name>A0A3R7NTV6_TRYRA</name>
<evidence type="ECO:0000256" key="1">
    <source>
        <dbReference type="SAM" id="MobiDB-lite"/>
    </source>
</evidence>
<keyword evidence="3" id="KW-1185">Reference proteome</keyword>
<sequence length="851" mass="98569">MSDLRGAGRPGDDGKENRKRRQRSEPACGALSGWQIASNSRCLACGRLGSMCDCNKTKIDPQLKRRKLDSILQHTPYVRCKQLRALDEISREESKYRRRLVDRWGDEVELIRQVAFTHRRILLLLLQETASREALLAAERKAWLEGMAAGDRHIVLFATSSHEREERWRLYAAAQREVQVLMTWHGAMFDCLSLKTREAAFRDALVNHEAAARAALISHNFELLNRMDADARERRSLYEVFRERREQLVTEWQGGTEVLRSAIVMDQRRVAWMMQGRVQMCELCERQRAKLSAEEEESRMRVYGLAREELHTVMERGRVCEEQRSAFVQQEAGARNAIMQDEAAACNALGLVFTHGAKEALETEQLKYEQRGAALHAAIHQLKSIVEEEAAAFASLNAQEHREKDLCYQWMFEKGRQRKELEHVAFHHLRLVVEEEEVARQAALTSMQEEEVGIAACLQHKTRMLRELVDTALGQKGEIRLQEHEQRFALVSHKAGQEDAVRRWIENKECVRQSLMAEETTHRIHTVETEHAAREELSWRFDTGQDACQALMHERIEKQRAFQQKALQVLHDILEQETSARLLMWRLVQDDRERATHESNHRQMLEMCNAEAEYRTYVVQQEVRHRESIATQMHLQETFFTKEAQELLKARICELVAIEESQRIVFLRLYSEATELLYFASRQSWEEAERCKKERVLAELRDREVALVEDARVYREDELLVFCHVEPLSQELHDPAAAPLTQESWNAQRELIFAELSGDKDDVASLTPAAVGFLAGAIDAVSRRESSLTAALHQAEVALKEASKKVIHQRQLLSNTKERWEELKKNWTVTLLNTKHAWRCTATHDRGMRGS</sequence>
<protein>
    <submittedName>
        <fullName evidence="2">Uncharacterized protein</fullName>
    </submittedName>
</protein>
<organism evidence="2 3">
    <name type="scientific">Trypanosoma rangeli</name>
    <dbReference type="NCBI Taxonomy" id="5698"/>
    <lineage>
        <taxon>Eukaryota</taxon>
        <taxon>Discoba</taxon>
        <taxon>Euglenozoa</taxon>
        <taxon>Kinetoplastea</taxon>
        <taxon>Metakinetoplastina</taxon>
        <taxon>Trypanosomatida</taxon>
        <taxon>Trypanosomatidae</taxon>
        <taxon>Trypanosoma</taxon>
        <taxon>Herpetosoma</taxon>
    </lineage>
</organism>